<gene>
    <name evidence="2" type="ORF">LITE_LOCUS35066</name>
</gene>
<sequence length="53" mass="6092">MVRTVMIVSARDSHQTSDMDQGMDGRSVTEYSWRWCAEGVAHQNETESEDKNE</sequence>
<dbReference type="EMBL" id="CAMGYJ010000008">
    <property type="protein sequence ID" value="CAI0461720.1"/>
    <property type="molecule type" value="Genomic_DNA"/>
</dbReference>
<dbReference type="Proteomes" id="UP001154282">
    <property type="component" value="Unassembled WGS sequence"/>
</dbReference>
<evidence type="ECO:0000313" key="3">
    <source>
        <dbReference type="Proteomes" id="UP001154282"/>
    </source>
</evidence>
<protein>
    <submittedName>
        <fullName evidence="2">Uncharacterized protein</fullName>
    </submittedName>
</protein>
<organism evidence="2 3">
    <name type="scientific">Linum tenue</name>
    <dbReference type="NCBI Taxonomy" id="586396"/>
    <lineage>
        <taxon>Eukaryota</taxon>
        <taxon>Viridiplantae</taxon>
        <taxon>Streptophyta</taxon>
        <taxon>Embryophyta</taxon>
        <taxon>Tracheophyta</taxon>
        <taxon>Spermatophyta</taxon>
        <taxon>Magnoliopsida</taxon>
        <taxon>eudicotyledons</taxon>
        <taxon>Gunneridae</taxon>
        <taxon>Pentapetalae</taxon>
        <taxon>rosids</taxon>
        <taxon>fabids</taxon>
        <taxon>Malpighiales</taxon>
        <taxon>Linaceae</taxon>
        <taxon>Linum</taxon>
    </lineage>
</organism>
<keyword evidence="3" id="KW-1185">Reference proteome</keyword>
<name>A0AAV0NT54_9ROSI</name>
<dbReference type="AlphaFoldDB" id="A0AAV0NT54"/>
<feature type="region of interest" description="Disordered" evidence="1">
    <location>
        <begin position="1"/>
        <end position="25"/>
    </location>
</feature>
<reference evidence="2" key="1">
    <citation type="submission" date="2022-08" db="EMBL/GenBank/DDBJ databases">
        <authorList>
            <person name="Gutierrez-Valencia J."/>
        </authorList>
    </citation>
    <scope>NUCLEOTIDE SEQUENCE</scope>
</reference>
<accession>A0AAV0NT54</accession>
<evidence type="ECO:0000256" key="1">
    <source>
        <dbReference type="SAM" id="MobiDB-lite"/>
    </source>
</evidence>
<evidence type="ECO:0000313" key="2">
    <source>
        <dbReference type="EMBL" id="CAI0461720.1"/>
    </source>
</evidence>
<proteinExistence type="predicted"/>
<comment type="caution">
    <text evidence="2">The sequence shown here is derived from an EMBL/GenBank/DDBJ whole genome shotgun (WGS) entry which is preliminary data.</text>
</comment>